<dbReference type="RefSeq" id="WP_164199528.1">
    <property type="nucleotide sequence ID" value="NZ_JAAGMP010000166.1"/>
</dbReference>
<evidence type="ECO:0000313" key="1">
    <source>
        <dbReference type="EMBL" id="NEC17226.1"/>
    </source>
</evidence>
<reference evidence="1 2" key="1">
    <citation type="submission" date="2020-01" db="EMBL/GenBank/DDBJ databases">
        <title>Insect and environment-associated Actinomycetes.</title>
        <authorList>
            <person name="Currrie C."/>
            <person name="Chevrette M."/>
            <person name="Carlson C."/>
            <person name="Stubbendieck R."/>
            <person name="Wendt-Pienkowski E."/>
        </authorList>
    </citation>
    <scope>NUCLEOTIDE SEQUENCE [LARGE SCALE GENOMIC DNA]</scope>
    <source>
        <strain evidence="1 2">SID7590</strain>
    </source>
</reference>
<proteinExistence type="predicted"/>
<organism evidence="1 2">
    <name type="scientific">Streptomyces parvus</name>
    <dbReference type="NCBI Taxonomy" id="66428"/>
    <lineage>
        <taxon>Bacteria</taxon>
        <taxon>Bacillati</taxon>
        <taxon>Actinomycetota</taxon>
        <taxon>Actinomycetes</taxon>
        <taxon>Kitasatosporales</taxon>
        <taxon>Streptomycetaceae</taxon>
        <taxon>Streptomyces</taxon>
    </lineage>
</organism>
<protein>
    <submittedName>
        <fullName evidence="1">Uncharacterized protein</fullName>
    </submittedName>
</protein>
<gene>
    <name evidence="1" type="ORF">G3I50_02910</name>
</gene>
<dbReference type="AlphaFoldDB" id="A0A7K3RPT2"/>
<dbReference type="EMBL" id="JAAGMP010000166">
    <property type="protein sequence ID" value="NEC17226.1"/>
    <property type="molecule type" value="Genomic_DNA"/>
</dbReference>
<dbReference type="Proteomes" id="UP000469670">
    <property type="component" value="Unassembled WGS sequence"/>
</dbReference>
<name>A0A7K3RPT2_9ACTN</name>
<accession>A0A7K3RPT2</accession>
<sequence length="72" mass="7967">MDAQDELVAVQDFEDVEDVLVAAHEAEHLGDVRGVARPRVRQRLAELRSLERVEAAGGARGLFEDDRVLDPS</sequence>
<evidence type="ECO:0000313" key="2">
    <source>
        <dbReference type="Proteomes" id="UP000469670"/>
    </source>
</evidence>
<comment type="caution">
    <text evidence="1">The sequence shown here is derived from an EMBL/GenBank/DDBJ whole genome shotgun (WGS) entry which is preliminary data.</text>
</comment>